<evidence type="ECO:0000256" key="3">
    <source>
        <dbReference type="ARBA" id="ARBA00007681"/>
    </source>
</evidence>
<evidence type="ECO:0000313" key="12">
    <source>
        <dbReference type="Proteomes" id="UP001299068"/>
    </source>
</evidence>
<dbReference type="SUPFAM" id="SSF52943">
    <property type="entry name" value="ATP synthase (F1-ATPase), gamma subunit"/>
    <property type="match status" value="1"/>
</dbReference>
<keyword evidence="7 10" id="KW-0472">Membrane</keyword>
<dbReference type="PROSITE" id="PS00153">
    <property type="entry name" value="ATPASE_GAMMA"/>
    <property type="match status" value="1"/>
</dbReference>
<accession>A0ABS7KY49</accession>
<dbReference type="Proteomes" id="UP001299068">
    <property type="component" value="Unassembled WGS sequence"/>
</dbReference>
<dbReference type="Gene3D" id="3.40.1380.10">
    <property type="match status" value="1"/>
</dbReference>
<dbReference type="HAMAP" id="MF_00815">
    <property type="entry name" value="ATP_synth_gamma_bact"/>
    <property type="match status" value="1"/>
</dbReference>
<evidence type="ECO:0000256" key="6">
    <source>
        <dbReference type="ARBA" id="ARBA00023065"/>
    </source>
</evidence>
<protein>
    <recommendedName>
        <fullName evidence="10">ATP synthase gamma chain</fullName>
    </recommendedName>
    <alternativeName>
        <fullName evidence="10">ATP synthase F1 sector gamma subunit</fullName>
    </alternativeName>
    <alternativeName>
        <fullName evidence="10">F-ATPase gamma subunit</fullName>
    </alternativeName>
</protein>
<dbReference type="PRINTS" id="PR00126">
    <property type="entry name" value="ATPASEGAMMA"/>
</dbReference>
<keyword evidence="9 10" id="KW-0066">ATP synthesis</keyword>
<evidence type="ECO:0000256" key="9">
    <source>
        <dbReference type="ARBA" id="ARBA00023310"/>
    </source>
</evidence>
<evidence type="ECO:0000256" key="5">
    <source>
        <dbReference type="ARBA" id="ARBA00022781"/>
    </source>
</evidence>
<dbReference type="NCBIfam" id="TIGR01146">
    <property type="entry name" value="ATPsyn_F1gamma"/>
    <property type="match status" value="1"/>
</dbReference>
<reference evidence="11 12" key="1">
    <citation type="journal article" date="2021" name="Cell Host Microbe">
        <title>in vivo commensal control of Clostridioides difficile virulence.</title>
        <authorList>
            <person name="Girinathan B.P."/>
            <person name="Dibenedetto N."/>
            <person name="Worley J.N."/>
            <person name="Peltier J."/>
            <person name="Arrieta-Ortiz M.L."/>
            <person name="Rupa Christinal Immanuel S."/>
            <person name="Lavin R."/>
            <person name="Delaney M.L."/>
            <person name="Cummins C."/>
            <person name="Hoffmann M."/>
            <person name="Luo Y."/>
            <person name="Gonzalez-Escalona N."/>
            <person name="Allard M."/>
            <person name="Onderdonk A.B."/>
            <person name="Gerber G.K."/>
            <person name="Sonenshein A.L."/>
            <person name="Baliga N."/>
            <person name="Dupuy B."/>
            <person name="Bry L."/>
        </authorList>
    </citation>
    <scope>NUCLEOTIDE SEQUENCE [LARGE SCALE GENOMIC DNA]</scope>
    <source>
        <strain evidence="11 12">DSM 599</strain>
    </source>
</reference>
<evidence type="ECO:0000313" key="11">
    <source>
        <dbReference type="EMBL" id="MBY0755743.1"/>
    </source>
</evidence>
<keyword evidence="8 10" id="KW-0139">CF(1)</keyword>
<dbReference type="InterPro" id="IPR035968">
    <property type="entry name" value="ATP_synth_F1_ATPase_gsu"/>
</dbReference>
<evidence type="ECO:0000256" key="4">
    <source>
        <dbReference type="ARBA" id="ARBA00022448"/>
    </source>
</evidence>
<keyword evidence="5 10" id="KW-0375">Hydrogen ion transport</keyword>
<dbReference type="PANTHER" id="PTHR11693">
    <property type="entry name" value="ATP SYNTHASE GAMMA CHAIN"/>
    <property type="match status" value="1"/>
</dbReference>
<sequence>MAGAGLIEIKRRIKSVENTKKITKAMGLVATSKLRRVRMELNKNNSYFEATRDIAQEAYSSMDVEKEGIYFKGGHSKRKLYIVVTSDSGLCGGYNVNIALSLKNHVGMEKSDSLVMCLGKKGVSYMKRYGFETVAEYVDIKEASDMKEVSMIYKHALRLYNSNEVGEIYVVYTHFNSPVSQEVKVDKMLPIEFDEIKEDIGFMLEPNDESSIEATFDFYLKSKLINCILNAKTSEESSRMTAMDGATKNADDLLDSLNTKYNRIRQSAITQEIAEIVGGAEAQK</sequence>
<dbReference type="Gene3D" id="1.10.287.80">
    <property type="entry name" value="ATP synthase, gamma subunit, helix hairpin domain"/>
    <property type="match status" value="1"/>
</dbReference>
<evidence type="ECO:0000256" key="2">
    <source>
        <dbReference type="ARBA" id="ARBA00004170"/>
    </source>
</evidence>
<dbReference type="RefSeq" id="WP_221861097.1">
    <property type="nucleotide sequence ID" value="NZ_JAIKTU010000007.1"/>
</dbReference>
<evidence type="ECO:0000256" key="8">
    <source>
        <dbReference type="ARBA" id="ARBA00023196"/>
    </source>
</evidence>
<proteinExistence type="inferred from homology"/>
<comment type="subunit">
    <text evidence="10">F-type ATPases have 2 components, CF(1) - the catalytic core - and CF(0) - the membrane proton channel. CF(1) has five subunits: alpha(3), beta(3), gamma(1), delta(1), epsilon(1). CF(0) has three main subunits: a, b and c.</text>
</comment>
<organism evidence="11 12">
    <name type="scientific">Clostridium sardiniense</name>
    <name type="common">Clostridium absonum</name>
    <dbReference type="NCBI Taxonomy" id="29369"/>
    <lineage>
        <taxon>Bacteria</taxon>
        <taxon>Bacillati</taxon>
        <taxon>Bacillota</taxon>
        <taxon>Clostridia</taxon>
        <taxon>Eubacteriales</taxon>
        <taxon>Clostridiaceae</taxon>
        <taxon>Clostridium</taxon>
    </lineage>
</organism>
<comment type="similarity">
    <text evidence="3 10">Belongs to the ATPase gamma chain family.</text>
</comment>
<dbReference type="EMBL" id="JAIKTU010000007">
    <property type="protein sequence ID" value="MBY0755743.1"/>
    <property type="molecule type" value="Genomic_DNA"/>
</dbReference>
<keyword evidence="12" id="KW-1185">Reference proteome</keyword>
<dbReference type="Pfam" id="PF00231">
    <property type="entry name" value="ATP-synt"/>
    <property type="match status" value="1"/>
</dbReference>
<comment type="function">
    <text evidence="1 10">Produces ATP from ADP in the presence of a proton gradient across the membrane. The gamma chain is believed to be important in regulating ATPase activity and the flow of protons through the CF(0) complex.</text>
</comment>
<dbReference type="CDD" id="cd12151">
    <property type="entry name" value="F1-ATPase_gamma"/>
    <property type="match status" value="1"/>
</dbReference>
<evidence type="ECO:0000256" key="7">
    <source>
        <dbReference type="ARBA" id="ARBA00023136"/>
    </source>
</evidence>
<gene>
    <name evidence="10" type="primary">atpG</name>
    <name evidence="11" type="ORF">K5V21_09745</name>
</gene>
<dbReference type="PANTHER" id="PTHR11693:SF22">
    <property type="entry name" value="ATP SYNTHASE SUBUNIT GAMMA, MITOCHONDRIAL"/>
    <property type="match status" value="1"/>
</dbReference>
<keyword evidence="6 10" id="KW-0406">Ion transport</keyword>
<keyword evidence="4 10" id="KW-0813">Transport</keyword>
<keyword evidence="10" id="KW-1003">Cell membrane</keyword>
<dbReference type="InterPro" id="IPR023632">
    <property type="entry name" value="ATP_synth_F1_gsu_CS"/>
</dbReference>
<evidence type="ECO:0000256" key="1">
    <source>
        <dbReference type="ARBA" id="ARBA00003456"/>
    </source>
</evidence>
<name>A0ABS7KY49_CLOSR</name>
<dbReference type="InterPro" id="IPR000131">
    <property type="entry name" value="ATP_synth_F1_gsu"/>
</dbReference>
<evidence type="ECO:0000256" key="10">
    <source>
        <dbReference type="HAMAP-Rule" id="MF_00815"/>
    </source>
</evidence>
<comment type="subcellular location">
    <subcellularLocation>
        <location evidence="10">Cell membrane</location>
        <topology evidence="10">Peripheral membrane protein</topology>
    </subcellularLocation>
    <subcellularLocation>
        <location evidence="2">Membrane</location>
        <topology evidence="2">Peripheral membrane protein</topology>
    </subcellularLocation>
</comment>
<comment type="caution">
    <text evidence="11">The sequence shown here is derived from an EMBL/GenBank/DDBJ whole genome shotgun (WGS) entry which is preliminary data.</text>
</comment>